<proteinExistence type="predicted"/>
<evidence type="ECO:0000313" key="2">
    <source>
        <dbReference type="Proteomes" id="UP001469553"/>
    </source>
</evidence>
<keyword evidence="2" id="KW-1185">Reference proteome</keyword>
<organism evidence="1 2">
    <name type="scientific">Ameca splendens</name>
    <dbReference type="NCBI Taxonomy" id="208324"/>
    <lineage>
        <taxon>Eukaryota</taxon>
        <taxon>Metazoa</taxon>
        <taxon>Chordata</taxon>
        <taxon>Craniata</taxon>
        <taxon>Vertebrata</taxon>
        <taxon>Euteleostomi</taxon>
        <taxon>Actinopterygii</taxon>
        <taxon>Neopterygii</taxon>
        <taxon>Teleostei</taxon>
        <taxon>Neoteleostei</taxon>
        <taxon>Acanthomorphata</taxon>
        <taxon>Ovalentaria</taxon>
        <taxon>Atherinomorphae</taxon>
        <taxon>Cyprinodontiformes</taxon>
        <taxon>Goodeidae</taxon>
        <taxon>Ameca</taxon>
    </lineage>
</organism>
<name>A0ABV1AAL1_9TELE</name>
<dbReference type="Proteomes" id="UP001469553">
    <property type="component" value="Unassembled WGS sequence"/>
</dbReference>
<protein>
    <submittedName>
        <fullName evidence="1">Uncharacterized protein</fullName>
    </submittedName>
</protein>
<sequence>MPLPAPCLTSLVPIIDPVSVPGLLSQPSPWIIQPKATHLSYLHCGDLCLPPTEVSPLGFKFNPRQKQVSDFSDPCKIWRNYKSLILLSASVFPGSCVEFNLSDAFLWLNKPFNLSVLCLAESWVRLFLICNREGHCPSFCWQQLNAHPLPVSHLALSCSV</sequence>
<reference evidence="1 2" key="1">
    <citation type="submission" date="2021-06" db="EMBL/GenBank/DDBJ databases">
        <authorList>
            <person name="Palmer J.M."/>
        </authorList>
    </citation>
    <scope>NUCLEOTIDE SEQUENCE [LARGE SCALE GENOMIC DNA]</scope>
    <source>
        <strain evidence="1 2">AS_MEX2019</strain>
        <tissue evidence="1">Muscle</tissue>
    </source>
</reference>
<evidence type="ECO:0000313" key="1">
    <source>
        <dbReference type="EMBL" id="MEQ2315612.1"/>
    </source>
</evidence>
<accession>A0ABV1AAL1</accession>
<dbReference type="EMBL" id="JAHRIP010086924">
    <property type="protein sequence ID" value="MEQ2315612.1"/>
    <property type="molecule type" value="Genomic_DNA"/>
</dbReference>
<gene>
    <name evidence="1" type="ORF">AMECASPLE_024184</name>
</gene>
<comment type="caution">
    <text evidence="1">The sequence shown here is derived from an EMBL/GenBank/DDBJ whole genome shotgun (WGS) entry which is preliminary data.</text>
</comment>